<evidence type="ECO:0000259" key="10">
    <source>
        <dbReference type="PROSITE" id="PS50928"/>
    </source>
</evidence>
<name>A0A7C4RUF0_9BACT</name>
<accession>A0A7C4RUF0</accession>
<dbReference type="GO" id="GO:0022857">
    <property type="term" value="F:transmembrane transporter activity"/>
    <property type="evidence" value="ECO:0007669"/>
    <property type="project" value="InterPro"/>
</dbReference>
<sequence length="231" mass="26016">MNIILNNLPKFLNGTLITIELTVLSVAIGLLIAVPSALMRVSKNPLLWMPAYGFIFYFRGTPLLVQLFLVYYGSGQFQEVLSQWGLWRFFKDAHFCAILTLTLNTAAYTAEILRGAIEAVPFGEIEAARACGMSGSLLYRRIILPKAFRLAWPAYTNEVVFLLQATSLVSIITIMDITGVARVIASRSFAFYELYLTAAVLYLCLVYGVIWVFRNIEFRISRYLLDPSLKS</sequence>
<dbReference type="GO" id="GO:0006865">
    <property type="term" value="P:amino acid transport"/>
    <property type="evidence" value="ECO:0007669"/>
    <property type="project" value="TreeGrafter"/>
</dbReference>
<keyword evidence="4" id="KW-1003">Cell membrane</keyword>
<evidence type="ECO:0000313" key="11">
    <source>
        <dbReference type="EMBL" id="HGU34466.1"/>
    </source>
</evidence>
<dbReference type="InterPro" id="IPR043429">
    <property type="entry name" value="ArtM/GltK/GlnP/TcyL/YhdX-like"/>
</dbReference>
<dbReference type="PANTHER" id="PTHR30614:SF10">
    <property type="entry name" value="ARGININE ABC TRANSPORTER PERMEASE PROTEIN ARTM"/>
    <property type="match status" value="1"/>
</dbReference>
<dbReference type="NCBIfam" id="TIGR01726">
    <property type="entry name" value="HEQRo_perm_3TM"/>
    <property type="match status" value="1"/>
</dbReference>
<evidence type="ECO:0000256" key="8">
    <source>
        <dbReference type="ARBA" id="ARBA00023136"/>
    </source>
</evidence>
<keyword evidence="8 9" id="KW-0472">Membrane</keyword>
<evidence type="ECO:0000256" key="1">
    <source>
        <dbReference type="ARBA" id="ARBA00004429"/>
    </source>
</evidence>
<comment type="caution">
    <text evidence="11">The sequence shown here is derived from an EMBL/GenBank/DDBJ whole genome shotgun (WGS) entry which is preliminary data.</text>
</comment>
<keyword evidence="3 9" id="KW-0813">Transport</keyword>
<dbReference type="EMBL" id="DSUH01000380">
    <property type="protein sequence ID" value="HGU34466.1"/>
    <property type="molecule type" value="Genomic_DNA"/>
</dbReference>
<dbReference type="InterPro" id="IPR010065">
    <property type="entry name" value="AA_ABC_transptr_permease_3TM"/>
</dbReference>
<organism evidence="11">
    <name type="scientific">Desulfatirhabdium butyrativorans</name>
    <dbReference type="NCBI Taxonomy" id="340467"/>
    <lineage>
        <taxon>Bacteria</taxon>
        <taxon>Pseudomonadati</taxon>
        <taxon>Thermodesulfobacteriota</taxon>
        <taxon>Desulfobacteria</taxon>
        <taxon>Desulfobacterales</taxon>
        <taxon>Desulfatirhabdiaceae</taxon>
        <taxon>Desulfatirhabdium</taxon>
    </lineage>
</organism>
<dbReference type="Gene3D" id="1.10.3720.10">
    <property type="entry name" value="MetI-like"/>
    <property type="match status" value="1"/>
</dbReference>
<comment type="similarity">
    <text evidence="2">Belongs to the binding-protein-dependent transport system permease family. HisMQ subfamily.</text>
</comment>
<dbReference type="PANTHER" id="PTHR30614">
    <property type="entry name" value="MEMBRANE COMPONENT OF AMINO ACID ABC TRANSPORTER"/>
    <property type="match status" value="1"/>
</dbReference>
<evidence type="ECO:0000256" key="4">
    <source>
        <dbReference type="ARBA" id="ARBA00022475"/>
    </source>
</evidence>
<evidence type="ECO:0000256" key="3">
    <source>
        <dbReference type="ARBA" id="ARBA00022448"/>
    </source>
</evidence>
<dbReference type="AlphaFoldDB" id="A0A7C4RUF0"/>
<dbReference type="GO" id="GO:0043190">
    <property type="term" value="C:ATP-binding cassette (ABC) transporter complex"/>
    <property type="evidence" value="ECO:0007669"/>
    <property type="project" value="InterPro"/>
</dbReference>
<gene>
    <name evidence="11" type="ORF">ENS29_16705</name>
</gene>
<reference evidence="11" key="1">
    <citation type="journal article" date="2020" name="mSystems">
        <title>Genome- and Community-Level Interaction Insights into Carbon Utilization and Element Cycling Functions of Hydrothermarchaeota in Hydrothermal Sediment.</title>
        <authorList>
            <person name="Zhou Z."/>
            <person name="Liu Y."/>
            <person name="Xu W."/>
            <person name="Pan J."/>
            <person name="Luo Z.H."/>
            <person name="Li M."/>
        </authorList>
    </citation>
    <scope>NUCLEOTIDE SEQUENCE [LARGE SCALE GENOMIC DNA]</scope>
    <source>
        <strain evidence="11">SpSt-477</strain>
    </source>
</reference>
<evidence type="ECO:0000256" key="7">
    <source>
        <dbReference type="ARBA" id="ARBA00022989"/>
    </source>
</evidence>
<proteinExistence type="inferred from homology"/>
<feature type="transmembrane region" description="Helical" evidence="9">
    <location>
        <begin position="159"/>
        <end position="184"/>
    </location>
</feature>
<evidence type="ECO:0000256" key="6">
    <source>
        <dbReference type="ARBA" id="ARBA00022692"/>
    </source>
</evidence>
<feature type="domain" description="ABC transmembrane type-1" evidence="10">
    <location>
        <begin position="15"/>
        <end position="213"/>
    </location>
</feature>
<protein>
    <submittedName>
        <fullName evidence="11">ABC transporter permease</fullName>
    </submittedName>
</protein>
<dbReference type="SUPFAM" id="SSF161098">
    <property type="entry name" value="MetI-like"/>
    <property type="match status" value="1"/>
</dbReference>
<feature type="transmembrane region" description="Helical" evidence="9">
    <location>
        <begin position="12"/>
        <end position="34"/>
    </location>
</feature>
<evidence type="ECO:0000256" key="5">
    <source>
        <dbReference type="ARBA" id="ARBA00022519"/>
    </source>
</evidence>
<dbReference type="Pfam" id="PF00528">
    <property type="entry name" value="BPD_transp_1"/>
    <property type="match status" value="1"/>
</dbReference>
<comment type="subcellular location">
    <subcellularLocation>
        <location evidence="1">Cell inner membrane</location>
        <topology evidence="1">Multi-pass membrane protein</topology>
    </subcellularLocation>
    <subcellularLocation>
        <location evidence="9">Cell membrane</location>
        <topology evidence="9">Multi-pass membrane protein</topology>
    </subcellularLocation>
</comment>
<keyword evidence="7 9" id="KW-1133">Transmembrane helix</keyword>
<dbReference type="InterPro" id="IPR035906">
    <property type="entry name" value="MetI-like_sf"/>
</dbReference>
<feature type="transmembrane region" description="Helical" evidence="9">
    <location>
        <begin position="54"/>
        <end position="73"/>
    </location>
</feature>
<evidence type="ECO:0000256" key="2">
    <source>
        <dbReference type="ARBA" id="ARBA00010072"/>
    </source>
</evidence>
<keyword evidence="6 9" id="KW-0812">Transmembrane</keyword>
<evidence type="ECO:0000256" key="9">
    <source>
        <dbReference type="RuleBase" id="RU363032"/>
    </source>
</evidence>
<keyword evidence="5" id="KW-0997">Cell inner membrane</keyword>
<dbReference type="CDD" id="cd06261">
    <property type="entry name" value="TM_PBP2"/>
    <property type="match status" value="1"/>
</dbReference>
<feature type="transmembrane region" description="Helical" evidence="9">
    <location>
        <begin position="190"/>
        <end position="213"/>
    </location>
</feature>
<dbReference type="PROSITE" id="PS50928">
    <property type="entry name" value="ABC_TM1"/>
    <property type="match status" value="1"/>
</dbReference>
<dbReference type="InterPro" id="IPR000515">
    <property type="entry name" value="MetI-like"/>
</dbReference>